<sequence>MEVGLLPLEATTPTLLETHTEETTKTILLAIPTEDMAEAPAETLMDHLLERLLETPTEDLLEPVLMAETQLDPATETTPTPREATDLLVPRTLPHPVDLLRLEFPHRTCLPAFRPAFPEDPTVALLEELEDVVSLILCPCILQYHSECKADNKCPAGPPGPKGAPGKPGPNGIPGQDGKPGVDADNATPDRDMGTGCFNCPAGPA</sequence>
<dbReference type="WBParaSite" id="L893_g14924.t1">
    <property type="protein sequence ID" value="L893_g14924.t1"/>
    <property type="gene ID" value="L893_g14924"/>
</dbReference>
<evidence type="ECO:0000256" key="1">
    <source>
        <dbReference type="SAM" id="MobiDB-lite"/>
    </source>
</evidence>
<dbReference type="AlphaFoldDB" id="A0A1I7YD56"/>
<reference evidence="3" key="1">
    <citation type="submission" date="2016-11" db="UniProtKB">
        <authorList>
            <consortium name="WormBaseParasite"/>
        </authorList>
    </citation>
    <scope>IDENTIFICATION</scope>
</reference>
<keyword evidence="2" id="KW-1185">Reference proteome</keyword>
<name>A0A1I7YD56_9BILA</name>
<dbReference type="Proteomes" id="UP000095287">
    <property type="component" value="Unplaced"/>
</dbReference>
<feature type="region of interest" description="Disordered" evidence="1">
    <location>
        <begin position="154"/>
        <end position="205"/>
    </location>
</feature>
<proteinExistence type="predicted"/>
<protein>
    <submittedName>
        <fullName evidence="3">Collagen triple helix repeat protein</fullName>
    </submittedName>
</protein>
<evidence type="ECO:0000313" key="2">
    <source>
        <dbReference type="Proteomes" id="UP000095287"/>
    </source>
</evidence>
<organism evidence="2 3">
    <name type="scientific">Steinernema glaseri</name>
    <dbReference type="NCBI Taxonomy" id="37863"/>
    <lineage>
        <taxon>Eukaryota</taxon>
        <taxon>Metazoa</taxon>
        <taxon>Ecdysozoa</taxon>
        <taxon>Nematoda</taxon>
        <taxon>Chromadorea</taxon>
        <taxon>Rhabditida</taxon>
        <taxon>Tylenchina</taxon>
        <taxon>Panagrolaimomorpha</taxon>
        <taxon>Strongyloidoidea</taxon>
        <taxon>Steinernematidae</taxon>
        <taxon>Steinernema</taxon>
    </lineage>
</organism>
<evidence type="ECO:0000313" key="3">
    <source>
        <dbReference type="WBParaSite" id="L893_g14924.t1"/>
    </source>
</evidence>
<accession>A0A1I7YD56</accession>